<protein>
    <submittedName>
        <fullName evidence="2">Uncharacterized protein</fullName>
    </submittedName>
</protein>
<feature type="compositionally biased region" description="Polar residues" evidence="1">
    <location>
        <begin position="21"/>
        <end position="32"/>
    </location>
</feature>
<gene>
    <name evidence="2" type="ORF">LEP1GSC172_3772</name>
</gene>
<dbReference type="EMBL" id="AKWD02000029">
    <property type="protein sequence ID" value="EMO54289.1"/>
    <property type="molecule type" value="Genomic_DNA"/>
</dbReference>
<feature type="compositionally biased region" description="Basic and acidic residues" evidence="1">
    <location>
        <begin position="37"/>
        <end position="54"/>
    </location>
</feature>
<dbReference type="Proteomes" id="UP000012112">
    <property type="component" value="Unassembled WGS sequence"/>
</dbReference>
<proteinExistence type="predicted"/>
<dbReference type="AlphaFoldDB" id="M6VMI4"/>
<organism evidence="2 3">
    <name type="scientific">Leptospira noguchii</name>
    <dbReference type="NCBI Taxonomy" id="28182"/>
    <lineage>
        <taxon>Bacteria</taxon>
        <taxon>Pseudomonadati</taxon>
        <taxon>Spirochaetota</taxon>
        <taxon>Spirochaetia</taxon>
        <taxon>Leptospirales</taxon>
        <taxon>Leptospiraceae</taxon>
        <taxon>Leptospira</taxon>
    </lineage>
</organism>
<accession>M6VMI4</accession>
<reference evidence="2 3" key="1">
    <citation type="submission" date="2013-01" db="EMBL/GenBank/DDBJ databases">
        <authorList>
            <person name="Harkins D.M."/>
            <person name="Durkin A.S."/>
            <person name="Brinkac L.M."/>
            <person name="Haft D.H."/>
            <person name="Selengut J.D."/>
            <person name="Sanka R."/>
            <person name="DePew J."/>
            <person name="Purushe J."/>
            <person name="Matthias M.A."/>
            <person name="Vinetz J.M."/>
            <person name="Sutton G.G."/>
            <person name="Nierman W.C."/>
            <person name="Fouts D.E."/>
        </authorList>
    </citation>
    <scope>NUCLEOTIDE SEQUENCE [LARGE SCALE GENOMIC DNA]</scope>
    <source>
        <strain evidence="2 3">HAI1536</strain>
    </source>
</reference>
<evidence type="ECO:0000313" key="2">
    <source>
        <dbReference type="EMBL" id="EMO54289.1"/>
    </source>
</evidence>
<evidence type="ECO:0000313" key="3">
    <source>
        <dbReference type="Proteomes" id="UP000012112"/>
    </source>
</evidence>
<comment type="caution">
    <text evidence="2">The sequence shown here is derived from an EMBL/GenBank/DDBJ whole genome shotgun (WGS) entry which is preliminary data.</text>
</comment>
<feature type="compositionally biased region" description="Low complexity" evidence="1">
    <location>
        <begin position="7"/>
        <end position="18"/>
    </location>
</feature>
<sequence length="54" mass="5971">MCVFDPSGSKSSSTVGKVIDGSNQKQNHGQTPKNHKKSDENETRRKLKIKDSVL</sequence>
<name>M6VMI4_9LEPT</name>
<evidence type="ECO:0000256" key="1">
    <source>
        <dbReference type="SAM" id="MobiDB-lite"/>
    </source>
</evidence>
<dbReference type="RefSeq" id="WP_002178053.1">
    <property type="nucleotide sequence ID" value="NZ_AKWD02000029.1"/>
</dbReference>
<feature type="region of interest" description="Disordered" evidence="1">
    <location>
        <begin position="1"/>
        <end position="54"/>
    </location>
</feature>